<dbReference type="Pfam" id="PF13439">
    <property type="entry name" value="Glyco_transf_4"/>
    <property type="match status" value="1"/>
</dbReference>
<dbReference type="PANTHER" id="PTHR46401:SF2">
    <property type="entry name" value="GLYCOSYLTRANSFERASE WBBK-RELATED"/>
    <property type="match status" value="1"/>
</dbReference>
<gene>
    <name evidence="3" type="ORF">DNU06_07400</name>
</gene>
<proteinExistence type="predicted"/>
<organism evidence="3 4">
    <name type="scientific">Putridiphycobacter roseus</name>
    <dbReference type="NCBI Taxonomy" id="2219161"/>
    <lineage>
        <taxon>Bacteria</taxon>
        <taxon>Pseudomonadati</taxon>
        <taxon>Bacteroidota</taxon>
        <taxon>Flavobacteriia</taxon>
        <taxon>Flavobacteriales</taxon>
        <taxon>Crocinitomicaceae</taxon>
        <taxon>Putridiphycobacter</taxon>
    </lineage>
</organism>
<dbReference type="Pfam" id="PF13692">
    <property type="entry name" value="Glyco_trans_1_4"/>
    <property type="match status" value="1"/>
</dbReference>
<dbReference type="SUPFAM" id="SSF53756">
    <property type="entry name" value="UDP-Glycosyltransferase/glycogen phosphorylase"/>
    <property type="match status" value="1"/>
</dbReference>
<dbReference type="GO" id="GO:0009103">
    <property type="term" value="P:lipopolysaccharide biosynthetic process"/>
    <property type="evidence" value="ECO:0007669"/>
    <property type="project" value="TreeGrafter"/>
</dbReference>
<evidence type="ECO:0000259" key="2">
    <source>
        <dbReference type="Pfam" id="PF13439"/>
    </source>
</evidence>
<comment type="caution">
    <text evidence="3">The sequence shown here is derived from an EMBL/GenBank/DDBJ whole genome shotgun (WGS) entry which is preliminary data.</text>
</comment>
<keyword evidence="1 3" id="KW-0808">Transferase</keyword>
<keyword evidence="4" id="KW-1185">Reference proteome</keyword>
<dbReference type="Gene3D" id="3.40.50.2000">
    <property type="entry name" value="Glycogen Phosphorylase B"/>
    <property type="match status" value="2"/>
</dbReference>
<evidence type="ECO:0000256" key="1">
    <source>
        <dbReference type="ARBA" id="ARBA00022679"/>
    </source>
</evidence>
<evidence type="ECO:0000313" key="4">
    <source>
        <dbReference type="Proteomes" id="UP000249248"/>
    </source>
</evidence>
<dbReference type="Proteomes" id="UP000249248">
    <property type="component" value="Unassembled WGS sequence"/>
</dbReference>
<name>A0A2W1N0B3_9FLAO</name>
<dbReference type="AlphaFoldDB" id="A0A2W1N0B3"/>
<sequence>MNILFLTDGITPYVTGGMQKHSMILVRLLLDRNIKVTLVHCGNTGASSFEENVAEQFTAAQNNLLHIQFIPFLAKGKLPGHYIIENKAYSKAIFHKYEAQLDQFDFVYAQGFTGWEFVNQPIQPKVLVNFHGFEMFQIAANPKVQLEHAMLRPVVKRLCKKADYVYSFGAKIDDILLKIGLAPQKILDQSNGIESKWIKPNISKNNLPLKFIFIGRNERRKGIEELTQALLNISNNNIFNFSFTFIGPIPPNKILTNKNVEYLGEIKNPHVIQEHLSNADVLLCPSYAEGMPTVILEAMANGLAIIGTDVGATAKMIQHNGLVIPDSSPESIQNAMVSMIQMPVEELTAFKKQSLKLVKEQFVWEKIADSIVHQLKGIQALN</sequence>
<dbReference type="OrthoDB" id="9795068at2"/>
<protein>
    <submittedName>
        <fullName evidence="3">Glycosyltransferase family 1 protein</fullName>
    </submittedName>
</protein>
<dbReference type="PANTHER" id="PTHR46401">
    <property type="entry name" value="GLYCOSYLTRANSFERASE WBBK-RELATED"/>
    <property type="match status" value="1"/>
</dbReference>
<feature type="domain" description="Glycosyltransferase subfamily 4-like N-terminal" evidence="2">
    <location>
        <begin position="16"/>
        <end position="194"/>
    </location>
</feature>
<reference evidence="3 4" key="1">
    <citation type="submission" date="2018-06" db="EMBL/GenBank/DDBJ databases">
        <title>The draft genome sequence of Crocinitomix sp. SM1701.</title>
        <authorList>
            <person name="Zhang X."/>
        </authorList>
    </citation>
    <scope>NUCLEOTIDE SEQUENCE [LARGE SCALE GENOMIC DNA]</scope>
    <source>
        <strain evidence="3 4">SM1701</strain>
    </source>
</reference>
<accession>A0A2W1N0B3</accession>
<dbReference type="RefSeq" id="WP_111062607.1">
    <property type="nucleotide sequence ID" value="NZ_JBHUCU010000027.1"/>
</dbReference>
<evidence type="ECO:0000313" key="3">
    <source>
        <dbReference type="EMBL" id="PZE17647.1"/>
    </source>
</evidence>
<dbReference type="CDD" id="cd03801">
    <property type="entry name" value="GT4_PimA-like"/>
    <property type="match status" value="1"/>
</dbReference>
<dbReference type="GO" id="GO:0016757">
    <property type="term" value="F:glycosyltransferase activity"/>
    <property type="evidence" value="ECO:0007669"/>
    <property type="project" value="TreeGrafter"/>
</dbReference>
<dbReference type="EMBL" id="QKSB01000003">
    <property type="protein sequence ID" value="PZE17647.1"/>
    <property type="molecule type" value="Genomic_DNA"/>
</dbReference>
<dbReference type="InterPro" id="IPR028098">
    <property type="entry name" value="Glyco_trans_4-like_N"/>
</dbReference>